<keyword evidence="2" id="KW-0808">Transferase</keyword>
<name>A0A411PF38_9GAMM</name>
<dbReference type="KEGG" id="smai:EXU30_04735"/>
<accession>A0A411PF38</accession>
<organism evidence="2 3">
    <name type="scientific">Shewanella maritima</name>
    <dbReference type="NCBI Taxonomy" id="2520507"/>
    <lineage>
        <taxon>Bacteria</taxon>
        <taxon>Pseudomonadati</taxon>
        <taxon>Pseudomonadota</taxon>
        <taxon>Gammaproteobacteria</taxon>
        <taxon>Alteromonadales</taxon>
        <taxon>Shewanellaceae</taxon>
        <taxon>Shewanella</taxon>
    </lineage>
</organism>
<dbReference type="RefSeq" id="WP_130598061.1">
    <property type="nucleotide sequence ID" value="NZ_CP036200.1"/>
</dbReference>
<dbReference type="Pfam" id="PF00583">
    <property type="entry name" value="Acetyltransf_1"/>
    <property type="match status" value="1"/>
</dbReference>
<dbReference type="InterPro" id="IPR000182">
    <property type="entry name" value="GNAT_dom"/>
</dbReference>
<keyword evidence="3" id="KW-1185">Reference proteome</keyword>
<dbReference type="Proteomes" id="UP000291106">
    <property type="component" value="Chromosome"/>
</dbReference>
<feature type="domain" description="N-acetyltransferase" evidence="1">
    <location>
        <begin position="1"/>
        <end position="150"/>
    </location>
</feature>
<dbReference type="CDD" id="cd04301">
    <property type="entry name" value="NAT_SF"/>
    <property type="match status" value="1"/>
</dbReference>
<protein>
    <submittedName>
        <fullName evidence="2">GNAT family N-acetyltransferase</fullName>
    </submittedName>
</protein>
<dbReference type="SUPFAM" id="SSF55729">
    <property type="entry name" value="Acyl-CoA N-acyltransferases (Nat)"/>
    <property type="match status" value="1"/>
</dbReference>
<gene>
    <name evidence="2" type="ORF">EXU30_04735</name>
</gene>
<evidence type="ECO:0000313" key="2">
    <source>
        <dbReference type="EMBL" id="QBF82088.1"/>
    </source>
</evidence>
<dbReference type="EMBL" id="CP036200">
    <property type="protein sequence ID" value="QBF82088.1"/>
    <property type="molecule type" value="Genomic_DNA"/>
</dbReference>
<proteinExistence type="predicted"/>
<dbReference type="GO" id="GO:0016747">
    <property type="term" value="F:acyltransferase activity, transferring groups other than amino-acyl groups"/>
    <property type="evidence" value="ECO:0007669"/>
    <property type="project" value="InterPro"/>
</dbReference>
<reference evidence="2 3" key="1">
    <citation type="submission" date="2019-02" db="EMBL/GenBank/DDBJ databases">
        <title>Shewanella sp. D4-2 isolated from Dokdo Island.</title>
        <authorList>
            <person name="Baek K."/>
        </authorList>
    </citation>
    <scope>NUCLEOTIDE SEQUENCE [LARGE SCALE GENOMIC DNA]</scope>
    <source>
        <strain evidence="2 3">D4-2</strain>
    </source>
</reference>
<dbReference type="Gene3D" id="3.40.630.30">
    <property type="match status" value="1"/>
</dbReference>
<dbReference type="AlphaFoldDB" id="A0A411PF38"/>
<evidence type="ECO:0000313" key="3">
    <source>
        <dbReference type="Proteomes" id="UP000291106"/>
    </source>
</evidence>
<dbReference type="PROSITE" id="PS51186">
    <property type="entry name" value="GNAT"/>
    <property type="match status" value="1"/>
</dbReference>
<evidence type="ECO:0000259" key="1">
    <source>
        <dbReference type="PROSITE" id="PS51186"/>
    </source>
</evidence>
<dbReference type="InterPro" id="IPR016181">
    <property type="entry name" value="Acyl_CoA_acyltransferase"/>
</dbReference>
<dbReference type="OrthoDB" id="9789605at2"/>
<sequence>MQILTLTQAQGPLWDQSMAIYCEVFPQWEREPIDEMAAAVNAGSSRCIVAVIDGKAVGMTLTELYPQMNFALLGYLFISPNHQGQGLGKQLCQELFDYFAKRDEYHWLLVEAEAGPEKFYQRLGFIRFNIEFLSPHYDDDQSTPMALMYHAESSLVKPTPEKLTKMVGHIFRQSYYLSDDDPRLIKQLAHIQAQDAL</sequence>